<evidence type="ECO:0000313" key="2">
    <source>
        <dbReference type="Proteomes" id="UP000682843"/>
    </source>
</evidence>
<reference evidence="1 2" key="1">
    <citation type="submission" date="2019-02" db="EMBL/GenBank/DDBJ databases">
        <title>Emended description of the genus Rhodopseudomonas and description of Rhodopseudomonas albus sp. nov., a non-phototrophic, heavy-metal-tolerant bacterium isolated from garden soil.</title>
        <authorList>
            <person name="Bao Z."/>
            <person name="Cao W.W."/>
            <person name="Sato Y."/>
            <person name="Nishizawa T."/>
            <person name="Zhao J."/>
            <person name="Guo Y."/>
            <person name="Ohta H."/>
        </authorList>
    </citation>
    <scope>NUCLEOTIDE SEQUENCE [LARGE SCALE GENOMIC DNA]</scope>
    <source>
        <strain evidence="1 2">SK50-23</strain>
    </source>
</reference>
<sequence length="93" mass="10450">MTLWQRYQVWRHRPGMILAAKLAEQQAWKHPNANMLGPEQNLMGFCNSLYSRVATAEQHGDVSGLCLDATTPLAKIRRHTAALTSHKETAHEG</sequence>
<dbReference type="EMBL" id="CP036498">
    <property type="protein sequence ID" value="QUS39583.1"/>
    <property type="molecule type" value="Genomic_DNA"/>
</dbReference>
<gene>
    <name evidence="1" type="ORF">RPMA_12600</name>
</gene>
<protein>
    <submittedName>
        <fullName evidence="1">Uncharacterized protein</fullName>
    </submittedName>
</protein>
<name>A0ABX8A7F4_9BRAD</name>
<accession>A0ABX8A7F4</accession>
<dbReference type="Proteomes" id="UP000682843">
    <property type="component" value="Chromosome"/>
</dbReference>
<organism evidence="1 2">
    <name type="scientific">Tardiphaga alba</name>
    <dbReference type="NCBI Taxonomy" id="340268"/>
    <lineage>
        <taxon>Bacteria</taxon>
        <taxon>Pseudomonadati</taxon>
        <taxon>Pseudomonadota</taxon>
        <taxon>Alphaproteobacteria</taxon>
        <taxon>Hyphomicrobiales</taxon>
        <taxon>Nitrobacteraceae</taxon>
        <taxon>Tardiphaga</taxon>
    </lineage>
</organism>
<proteinExistence type="predicted"/>
<dbReference type="RefSeq" id="WP_211913129.1">
    <property type="nucleotide sequence ID" value="NZ_CP036498.1"/>
</dbReference>
<keyword evidence="2" id="KW-1185">Reference proteome</keyword>
<evidence type="ECO:0000313" key="1">
    <source>
        <dbReference type="EMBL" id="QUS39583.1"/>
    </source>
</evidence>